<keyword evidence="3" id="KW-0813">Transport</keyword>
<evidence type="ECO:0000256" key="16">
    <source>
        <dbReference type="SAM" id="Phobius"/>
    </source>
</evidence>
<dbReference type="Pfam" id="PF00060">
    <property type="entry name" value="Lig_chan"/>
    <property type="match status" value="1"/>
</dbReference>
<keyword evidence="7" id="KW-0406">Ion transport</keyword>
<evidence type="ECO:0000256" key="2">
    <source>
        <dbReference type="ARBA" id="ARBA00008685"/>
    </source>
</evidence>
<keyword evidence="9" id="KW-0675">Receptor</keyword>
<sequence>MVKHITRAQDAVDFLAALEIVDRWSNKYIVLDSSSDMAKEIIVKHAQDLRLGRRTYHYFLCGFVLDEIWDKSVNEYGTINITGFRLIQYTNTPVQALLDIWKKRKISARSALVYDSVHLLTESISRIIVSTPQFLRASTKRVPPDANNKSYDCNLEQEGISPFEYGELLSDTIRKTEIDGLTGYIRFDANGRRLNFTIQVMTMDTKGNMRLEADMAISPLTVTVEREAIVDFSKTFLSFDTVTKSYQTSLSNIFAFLQPLSNELWYAILGSLGAVSVCLYIVSKYSPDEWQFRNTPNAGVQSNDQRGSNYRQTFSFWSAIWFTLGSFVQQSSGVTPRSLSGRIISAAWWFTTLLIITIYTANLASNLTVMQMTPQSNLHRVSKCPEEKNKPCDMVISVMESGLQDFAVAFPKGSPLREGVNMALLMLRNDGELYRLIQKWFIPHTCNNQADGKEMTLTQFAGIFYILTGVLGVAMVIALIEYIVHRRCGSTDTEAGSPPGSPVHTPQSPVIRLNQPTPPRRSRREADSIDWDTVTYTAINDKARELLGASSSPPTTYYNTRKFCSFVPILN</sequence>
<evidence type="ECO:0000256" key="3">
    <source>
        <dbReference type="ARBA" id="ARBA00022448"/>
    </source>
</evidence>
<keyword evidence="12" id="KW-1071">Ligand-gated ion channel</keyword>
<dbReference type="SUPFAM" id="SSF53822">
    <property type="entry name" value="Periplasmic binding protein-like I"/>
    <property type="match status" value="1"/>
</dbReference>
<protein>
    <recommendedName>
        <fullName evidence="17">Ionotropic glutamate receptor C-terminal domain-containing protein</fullName>
    </recommendedName>
</protein>
<evidence type="ECO:0000256" key="5">
    <source>
        <dbReference type="ARBA" id="ARBA00022989"/>
    </source>
</evidence>
<dbReference type="GO" id="GO:0045211">
    <property type="term" value="C:postsynaptic membrane"/>
    <property type="evidence" value="ECO:0007669"/>
    <property type="project" value="UniProtKB-SubCell"/>
</dbReference>
<feature type="domain" description="Ionotropic glutamate receptor C-terminal" evidence="17">
    <location>
        <begin position="162"/>
        <end position="443"/>
    </location>
</feature>
<keyword evidence="10" id="KW-0325">Glycoprotein</keyword>
<reference evidence="18 19" key="1">
    <citation type="submission" date="2017-07" db="EMBL/GenBank/DDBJ databases">
        <authorList>
            <person name="Talla V."/>
            <person name="Backstrom N."/>
        </authorList>
    </citation>
    <scope>NUCLEOTIDE SEQUENCE [LARGE SCALE GENOMIC DNA]</scope>
</reference>
<evidence type="ECO:0000256" key="10">
    <source>
        <dbReference type="ARBA" id="ARBA00023180"/>
    </source>
</evidence>
<evidence type="ECO:0000256" key="1">
    <source>
        <dbReference type="ARBA" id="ARBA00004141"/>
    </source>
</evidence>
<keyword evidence="13" id="KW-0407">Ion channel</keyword>
<evidence type="ECO:0000256" key="6">
    <source>
        <dbReference type="ARBA" id="ARBA00023018"/>
    </source>
</evidence>
<evidence type="ECO:0000256" key="13">
    <source>
        <dbReference type="ARBA" id="ARBA00023303"/>
    </source>
</evidence>
<dbReference type="SUPFAM" id="SSF53850">
    <property type="entry name" value="Periplasmic binding protein-like II"/>
    <property type="match status" value="1"/>
</dbReference>
<feature type="transmembrane region" description="Helical" evidence="16">
    <location>
        <begin position="343"/>
        <end position="364"/>
    </location>
</feature>
<evidence type="ECO:0000256" key="7">
    <source>
        <dbReference type="ARBA" id="ARBA00023065"/>
    </source>
</evidence>
<dbReference type="InterPro" id="IPR001320">
    <property type="entry name" value="Iontro_rcpt_C"/>
</dbReference>
<dbReference type="PANTHER" id="PTHR18966">
    <property type="entry name" value="IONOTROPIC GLUTAMATE RECEPTOR"/>
    <property type="match status" value="1"/>
</dbReference>
<keyword evidence="8 16" id="KW-0472">Membrane</keyword>
<comment type="subcellular location">
    <subcellularLocation>
        <location evidence="1">Membrane</location>
        <topology evidence="1">Multi-pass membrane protein</topology>
    </subcellularLocation>
    <subcellularLocation>
        <location evidence="14">Postsynaptic cell membrane</location>
    </subcellularLocation>
</comment>
<evidence type="ECO:0000313" key="18">
    <source>
        <dbReference type="EMBL" id="VVC93754.1"/>
    </source>
</evidence>
<dbReference type="GO" id="GO:0015276">
    <property type="term" value="F:ligand-gated monoatomic ion channel activity"/>
    <property type="evidence" value="ECO:0007669"/>
    <property type="project" value="InterPro"/>
</dbReference>
<keyword evidence="6" id="KW-0770">Synapse</keyword>
<keyword evidence="11" id="KW-0628">Postsynaptic cell membrane</keyword>
<name>A0A5E4Q6C0_9NEOP</name>
<evidence type="ECO:0000256" key="11">
    <source>
        <dbReference type="ARBA" id="ARBA00023257"/>
    </source>
</evidence>
<organism evidence="18 19">
    <name type="scientific">Leptidea sinapis</name>
    <dbReference type="NCBI Taxonomy" id="189913"/>
    <lineage>
        <taxon>Eukaryota</taxon>
        <taxon>Metazoa</taxon>
        <taxon>Ecdysozoa</taxon>
        <taxon>Arthropoda</taxon>
        <taxon>Hexapoda</taxon>
        <taxon>Insecta</taxon>
        <taxon>Pterygota</taxon>
        <taxon>Neoptera</taxon>
        <taxon>Endopterygota</taxon>
        <taxon>Lepidoptera</taxon>
        <taxon>Glossata</taxon>
        <taxon>Ditrysia</taxon>
        <taxon>Papilionoidea</taxon>
        <taxon>Pieridae</taxon>
        <taxon>Dismorphiinae</taxon>
        <taxon>Leptidea</taxon>
    </lineage>
</organism>
<dbReference type="SMART" id="SM00079">
    <property type="entry name" value="PBPe"/>
    <property type="match status" value="1"/>
</dbReference>
<accession>A0A5E4Q6C0</accession>
<dbReference type="Gene3D" id="3.40.190.10">
    <property type="entry name" value="Periplasmic binding protein-like II"/>
    <property type="match status" value="1"/>
</dbReference>
<evidence type="ECO:0000256" key="15">
    <source>
        <dbReference type="SAM" id="MobiDB-lite"/>
    </source>
</evidence>
<dbReference type="Gene3D" id="3.40.50.2300">
    <property type="match status" value="1"/>
</dbReference>
<evidence type="ECO:0000313" key="19">
    <source>
        <dbReference type="Proteomes" id="UP000324832"/>
    </source>
</evidence>
<evidence type="ECO:0000256" key="8">
    <source>
        <dbReference type="ARBA" id="ARBA00023136"/>
    </source>
</evidence>
<evidence type="ECO:0000256" key="14">
    <source>
        <dbReference type="ARBA" id="ARBA00034100"/>
    </source>
</evidence>
<feature type="region of interest" description="Disordered" evidence="15">
    <location>
        <begin position="491"/>
        <end position="527"/>
    </location>
</feature>
<keyword evidence="19" id="KW-1185">Reference proteome</keyword>
<feature type="transmembrane region" description="Helical" evidence="16">
    <location>
        <begin position="264"/>
        <end position="283"/>
    </location>
</feature>
<dbReference type="InterPro" id="IPR028082">
    <property type="entry name" value="Peripla_BP_I"/>
</dbReference>
<evidence type="ECO:0000256" key="12">
    <source>
        <dbReference type="ARBA" id="ARBA00023286"/>
    </source>
</evidence>
<proteinExistence type="inferred from homology"/>
<gene>
    <name evidence="18" type="ORF">LSINAPIS_LOCUS5878</name>
</gene>
<evidence type="ECO:0000256" key="9">
    <source>
        <dbReference type="ARBA" id="ARBA00023170"/>
    </source>
</evidence>
<comment type="similarity">
    <text evidence="2">Belongs to the glutamate-gated ion channel (TC 1.A.10.1) family.</text>
</comment>
<dbReference type="Pfam" id="PF01094">
    <property type="entry name" value="ANF_receptor"/>
    <property type="match status" value="1"/>
</dbReference>
<dbReference type="EMBL" id="FZQP02001770">
    <property type="protein sequence ID" value="VVC93754.1"/>
    <property type="molecule type" value="Genomic_DNA"/>
</dbReference>
<dbReference type="AlphaFoldDB" id="A0A5E4Q6C0"/>
<dbReference type="Proteomes" id="UP000324832">
    <property type="component" value="Unassembled WGS sequence"/>
</dbReference>
<dbReference type="InterPro" id="IPR015683">
    <property type="entry name" value="Ionotropic_Glu_rcpt"/>
</dbReference>
<keyword evidence="5 16" id="KW-1133">Transmembrane helix</keyword>
<dbReference type="InterPro" id="IPR001828">
    <property type="entry name" value="ANF_lig-bd_rcpt"/>
</dbReference>
<feature type="transmembrane region" description="Helical" evidence="16">
    <location>
        <begin position="463"/>
        <end position="484"/>
    </location>
</feature>
<dbReference type="Gene3D" id="1.10.287.70">
    <property type="match status" value="1"/>
</dbReference>
<feature type="transmembrane region" description="Helical" evidence="16">
    <location>
        <begin position="314"/>
        <end position="331"/>
    </location>
</feature>
<evidence type="ECO:0000259" key="17">
    <source>
        <dbReference type="SMART" id="SM00079"/>
    </source>
</evidence>
<evidence type="ECO:0000256" key="4">
    <source>
        <dbReference type="ARBA" id="ARBA00022692"/>
    </source>
</evidence>
<keyword evidence="4 16" id="KW-0812">Transmembrane</keyword>